<evidence type="ECO:0000313" key="2">
    <source>
        <dbReference type="EMBL" id="TWP26168.1"/>
    </source>
</evidence>
<keyword evidence="3" id="KW-1185">Reference proteome</keyword>
<proteinExistence type="inferred from homology"/>
<dbReference type="Proteomes" id="UP000319499">
    <property type="component" value="Unassembled WGS sequence"/>
</dbReference>
<dbReference type="Pfam" id="PF02622">
    <property type="entry name" value="DUF179"/>
    <property type="match status" value="1"/>
</dbReference>
<dbReference type="GO" id="GO:0005829">
    <property type="term" value="C:cytosol"/>
    <property type="evidence" value="ECO:0007669"/>
    <property type="project" value="TreeGrafter"/>
</dbReference>
<organism evidence="2 3">
    <name type="scientific">Apibacter muscae</name>
    <dbReference type="NCBI Taxonomy" id="2509004"/>
    <lineage>
        <taxon>Bacteria</taxon>
        <taxon>Pseudomonadati</taxon>
        <taxon>Bacteroidota</taxon>
        <taxon>Flavobacteriia</taxon>
        <taxon>Flavobacteriales</taxon>
        <taxon>Weeksellaceae</taxon>
        <taxon>Apibacter</taxon>
    </lineage>
</organism>
<evidence type="ECO:0000313" key="3">
    <source>
        <dbReference type="Proteomes" id="UP000319499"/>
    </source>
</evidence>
<dbReference type="Gene3D" id="3.40.1740.10">
    <property type="entry name" value="VC0467-like"/>
    <property type="match status" value="1"/>
</dbReference>
<reference evidence="2 3" key="1">
    <citation type="submission" date="2019-02" db="EMBL/GenBank/DDBJ databases">
        <title>Apibacter muscae sp. nov.: a novel member of the house fly microbiota.</title>
        <authorList>
            <person name="Park R."/>
        </authorList>
    </citation>
    <scope>NUCLEOTIDE SEQUENCE [LARGE SCALE GENOMIC DNA]</scope>
    <source>
        <strain evidence="2 3">AL1</strain>
    </source>
</reference>
<dbReference type="SUPFAM" id="SSF143456">
    <property type="entry name" value="VC0467-like"/>
    <property type="match status" value="1"/>
</dbReference>
<comment type="caution">
    <text evidence="2">The sequence shown here is derived from an EMBL/GenBank/DDBJ whole genome shotgun (WGS) entry which is preliminary data.</text>
</comment>
<protein>
    <submittedName>
        <fullName evidence="2">YqgE/AlgH family protein</fullName>
    </submittedName>
</protein>
<dbReference type="EMBL" id="SELH01000026">
    <property type="protein sequence ID" value="TWP26168.1"/>
    <property type="molecule type" value="Genomic_DNA"/>
</dbReference>
<comment type="similarity">
    <text evidence="1">Belongs to the UPF0301 (AlgH) family.</text>
</comment>
<sequence>MSYKGNLLIAKPGLNDEYFSKSVIYLTGDDPFKGSVGVVLNKLYEKKLNEIIPEIDLDMDVYMGGPVNQDHLFVIHSRPDLISKGTYIGKDYYWSGNYKEITLALKNKWIENDEIRFFIGYTGWKYKQLRSELNNKDWMVLPDKDLNILKWEDNLWKNKLIKADKRNIIWVNYPTNPLYN</sequence>
<dbReference type="RefSeq" id="WP_146262858.1">
    <property type="nucleotide sequence ID" value="NZ_SELG01000041.1"/>
</dbReference>
<dbReference type="PANTHER" id="PTHR30327:SF1">
    <property type="entry name" value="UPF0301 PROTEIN YQGE"/>
    <property type="match status" value="1"/>
</dbReference>
<dbReference type="InterPro" id="IPR003774">
    <property type="entry name" value="AlgH-like"/>
</dbReference>
<dbReference type="PANTHER" id="PTHR30327">
    <property type="entry name" value="UNCHARACTERIZED PROTEIN YQGE"/>
    <property type="match status" value="1"/>
</dbReference>
<gene>
    <name evidence="2" type="ORF">ETU09_10735</name>
</gene>
<evidence type="ECO:0000256" key="1">
    <source>
        <dbReference type="ARBA" id="ARBA00009600"/>
    </source>
</evidence>
<dbReference type="AlphaFoldDB" id="A0A563D7E3"/>
<name>A0A563D7E3_9FLAO</name>
<dbReference type="OrthoDB" id="9807486at2"/>
<accession>A0A563D7E3</accession>